<feature type="transmembrane region" description="Helical" evidence="1">
    <location>
        <begin position="26"/>
        <end position="45"/>
    </location>
</feature>
<dbReference type="Pfam" id="PF11188">
    <property type="entry name" value="DUF2975"/>
    <property type="match status" value="1"/>
</dbReference>
<protein>
    <recommendedName>
        <fullName evidence="4">DUF2975 family protein</fullName>
    </recommendedName>
</protein>
<reference evidence="2 3" key="1">
    <citation type="submission" date="2019-03" db="EMBL/GenBank/DDBJ databases">
        <title>Genomic Encyclopedia of Archaeal and Bacterial Type Strains, Phase II (KMG-II): from individual species to whole genera.</title>
        <authorList>
            <person name="Goeker M."/>
        </authorList>
    </citation>
    <scope>NUCLEOTIDE SEQUENCE [LARGE SCALE GENOMIC DNA]</scope>
    <source>
        <strain evidence="2 3">DSM 28323</strain>
    </source>
</reference>
<accession>A0A4R6IVV0</accession>
<keyword evidence="1" id="KW-1133">Transmembrane helix</keyword>
<proteinExistence type="predicted"/>
<keyword evidence="1" id="KW-0812">Transmembrane</keyword>
<evidence type="ECO:0000313" key="2">
    <source>
        <dbReference type="EMBL" id="TDO26782.1"/>
    </source>
</evidence>
<keyword evidence="3" id="KW-1185">Reference proteome</keyword>
<feature type="transmembrane region" description="Helical" evidence="1">
    <location>
        <begin position="136"/>
        <end position="156"/>
    </location>
</feature>
<dbReference type="AlphaFoldDB" id="A0A4R6IVV0"/>
<comment type="caution">
    <text evidence="2">The sequence shown here is derived from an EMBL/GenBank/DDBJ whole genome shotgun (WGS) entry which is preliminary data.</text>
</comment>
<evidence type="ECO:0000256" key="1">
    <source>
        <dbReference type="SAM" id="Phobius"/>
    </source>
</evidence>
<sequence length="211" mass="24425">MTRKFIPPIGKYYSLKEKAMFTRIKLGAWTFIILCLTMIIALMIGDDSISVPVQPGFNYPNYDSSFANYGENMIRLSGKLEITHPTLTQKILLPVSLLEMDVLNCLLIITMSILVLRLLPHIHSSVLFQKDISPSIRAIGFALIIFWLLDLLRIFYFTVPEVSRLTNNQFIYQKNSFMFIPVPFWLGLTVLWIGRVYKNAFRLKQEQQLTI</sequence>
<evidence type="ECO:0000313" key="3">
    <source>
        <dbReference type="Proteomes" id="UP000295741"/>
    </source>
</evidence>
<organism evidence="2 3">
    <name type="scientific">Sediminibacterium goheungense</name>
    <dbReference type="NCBI Taxonomy" id="1086393"/>
    <lineage>
        <taxon>Bacteria</taxon>
        <taxon>Pseudomonadati</taxon>
        <taxon>Bacteroidota</taxon>
        <taxon>Chitinophagia</taxon>
        <taxon>Chitinophagales</taxon>
        <taxon>Chitinophagaceae</taxon>
        <taxon>Sediminibacterium</taxon>
    </lineage>
</organism>
<feature type="transmembrane region" description="Helical" evidence="1">
    <location>
        <begin position="176"/>
        <end position="194"/>
    </location>
</feature>
<dbReference type="InterPro" id="IPR021354">
    <property type="entry name" value="DUF2975"/>
</dbReference>
<dbReference type="RefSeq" id="WP_133474661.1">
    <property type="nucleotide sequence ID" value="NZ_SNWP01000011.1"/>
</dbReference>
<dbReference type="EMBL" id="SNWP01000011">
    <property type="protein sequence ID" value="TDO26782.1"/>
    <property type="molecule type" value="Genomic_DNA"/>
</dbReference>
<name>A0A4R6IVV0_9BACT</name>
<keyword evidence="1" id="KW-0472">Membrane</keyword>
<gene>
    <name evidence="2" type="ORF">BC659_2092</name>
</gene>
<evidence type="ECO:0008006" key="4">
    <source>
        <dbReference type="Google" id="ProtNLM"/>
    </source>
</evidence>
<dbReference type="Proteomes" id="UP000295741">
    <property type="component" value="Unassembled WGS sequence"/>
</dbReference>